<dbReference type="OrthoDB" id="9779630at2"/>
<feature type="coiled-coil region" evidence="2">
    <location>
        <begin position="94"/>
        <end position="128"/>
    </location>
</feature>
<dbReference type="PANTHER" id="PTHR31088:SF6">
    <property type="entry name" value="PHAGE SHOCK PROTEIN A"/>
    <property type="match status" value="1"/>
</dbReference>
<dbReference type="PANTHER" id="PTHR31088">
    <property type="entry name" value="MEMBRANE-ASSOCIATED PROTEIN VIPP1, CHLOROPLASTIC"/>
    <property type="match status" value="1"/>
</dbReference>
<keyword evidence="2" id="KW-0175">Coiled coil</keyword>
<sequence>MAIFKRVRDITVASIHEMLDKVEDPVAMLNQYLRDLESEISKAELAVSRQVAIEKKWKALVEEFELRVAKRGRQAELAIDHGDEKIARQAIEDKQFSEAKVQEYRALYESTKEQVAVLLGQLKELKDKFYELRNKKFHLVSRANVAKAVKDINQALVTIDTESAAKGFARIEEKLMMMEADSQALQHIRRVYGETNFENLHNAEKNEKVELELEKLKAARNNDLTVEQETRIANEN</sequence>
<name>A0A072NSB0_SCHAZ</name>
<evidence type="ECO:0000256" key="2">
    <source>
        <dbReference type="SAM" id="Coils"/>
    </source>
</evidence>
<evidence type="ECO:0000313" key="4">
    <source>
        <dbReference type="Proteomes" id="UP000027936"/>
    </source>
</evidence>
<dbReference type="RefSeq" id="WP_003331075.1">
    <property type="nucleotide sequence ID" value="NZ_JJRY01000001.1"/>
</dbReference>
<gene>
    <name evidence="3" type="ORF">M670_00397</name>
</gene>
<dbReference type="InterPro" id="IPR007157">
    <property type="entry name" value="PspA_VIPP1"/>
</dbReference>
<organism evidence="3 4">
    <name type="scientific">Schinkia azotoformans MEV2011</name>
    <dbReference type="NCBI Taxonomy" id="1348973"/>
    <lineage>
        <taxon>Bacteria</taxon>
        <taxon>Bacillati</taxon>
        <taxon>Bacillota</taxon>
        <taxon>Bacilli</taxon>
        <taxon>Bacillales</taxon>
        <taxon>Bacillaceae</taxon>
        <taxon>Calidifontibacillus/Schinkia group</taxon>
        <taxon>Schinkia</taxon>
    </lineage>
</organism>
<accession>A0A072NSB0</accession>
<reference evidence="3 4" key="1">
    <citation type="submission" date="2014-04" db="EMBL/GenBank/DDBJ databases">
        <title>Draft genome sequence of Bacillus azotoformans MEV2011, a (co-) denitrifying strain unable to grow in the presence of oxygen.</title>
        <authorList>
            <person name="Nielsen M."/>
            <person name="Schreiber L."/>
            <person name="Finster K."/>
            <person name="Schramm A."/>
        </authorList>
    </citation>
    <scope>NUCLEOTIDE SEQUENCE [LARGE SCALE GENOMIC DNA]</scope>
    <source>
        <strain evidence="3 4">MEV2011</strain>
    </source>
</reference>
<protein>
    <submittedName>
        <fullName evidence="3">Phage shock protein A (IM30), suppresses sigma54-dependent transcription</fullName>
    </submittedName>
</protein>
<comment type="similarity">
    <text evidence="1">Belongs to the PspA/Vipp/IM30 family.</text>
</comment>
<dbReference type="AlphaFoldDB" id="A0A072NSB0"/>
<evidence type="ECO:0000256" key="1">
    <source>
        <dbReference type="ARBA" id="ARBA00043985"/>
    </source>
</evidence>
<comment type="caution">
    <text evidence="3">The sequence shown here is derived from an EMBL/GenBank/DDBJ whole genome shotgun (WGS) entry which is preliminary data.</text>
</comment>
<dbReference type="Proteomes" id="UP000027936">
    <property type="component" value="Unassembled WGS sequence"/>
</dbReference>
<proteinExistence type="inferred from homology"/>
<evidence type="ECO:0000313" key="3">
    <source>
        <dbReference type="EMBL" id="KEF40371.1"/>
    </source>
</evidence>
<dbReference type="Pfam" id="PF04012">
    <property type="entry name" value="PspA_IM30"/>
    <property type="match status" value="1"/>
</dbReference>
<dbReference type="EMBL" id="JJRY01000001">
    <property type="protein sequence ID" value="KEF40371.1"/>
    <property type="molecule type" value="Genomic_DNA"/>
</dbReference>
<dbReference type="PATRIC" id="fig|1348973.3.peg.387"/>